<dbReference type="EMBL" id="VEVO01000014">
    <property type="protein sequence ID" value="KAF0031343.1"/>
    <property type="molecule type" value="Genomic_DNA"/>
</dbReference>
<sequence length="169" mass="18879">MNHRRRGPCPGSFAPLTSANILRPMTNECPSRSAAAANISSPPLQEAVNELRARWYLLPQTLRPQSAVIDRISLICAERRKKTYMSNILYTAPGHNMASDFIKYIKFQRVDTPRRSDSSVCALQTPSMRLRRRPLDGGHETTERNGAQAMEVAAHHWITGPAKDMASPP</sequence>
<accession>A0A6A4SAU5</accession>
<organism evidence="1 2">
    <name type="scientific">Scophthalmus maximus</name>
    <name type="common">Turbot</name>
    <name type="synonym">Psetta maxima</name>
    <dbReference type="NCBI Taxonomy" id="52904"/>
    <lineage>
        <taxon>Eukaryota</taxon>
        <taxon>Metazoa</taxon>
        <taxon>Chordata</taxon>
        <taxon>Craniata</taxon>
        <taxon>Vertebrata</taxon>
        <taxon>Euteleostomi</taxon>
        <taxon>Actinopterygii</taxon>
        <taxon>Neopterygii</taxon>
        <taxon>Teleostei</taxon>
        <taxon>Neoteleostei</taxon>
        <taxon>Acanthomorphata</taxon>
        <taxon>Carangaria</taxon>
        <taxon>Pleuronectiformes</taxon>
        <taxon>Pleuronectoidei</taxon>
        <taxon>Scophthalmidae</taxon>
        <taxon>Scophthalmus</taxon>
    </lineage>
</organism>
<protein>
    <submittedName>
        <fullName evidence="1">Uncharacterized protein</fullName>
    </submittedName>
</protein>
<evidence type="ECO:0000313" key="2">
    <source>
        <dbReference type="Proteomes" id="UP000438429"/>
    </source>
</evidence>
<comment type="caution">
    <text evidence="1">The sequence shown here is derived from an EMBL/GenBank/DDBJ whole genome shotgun (WGS) entry which is preliminary data.</text>
</comment>
<reference evidence="1 2" key="1">
    <citation type="submission" date="2019-06" db="EMBL/GenBank/DDBJ databases">
        <title>Draft genomes of female and male turbot (Scophthalmus maximus).</title>
        <authorList>
            <person name="Xu H."/>
            <person name="Xu X.-W."/>
            <person name="Shao C."/>
            <person name="Chen S."/>
        </authorList>
    </citation>
    <scope>NUCLEOTIDE SEQUENCE [LARGE SCALE GENOMIC DNA]</scope>
    <source>
        <strain evidence="1">Ysfricsl-2016a</strain>
        <tissue evidence="1">Blood</tissue>
    </source>
</reference>
<gene>
    <name evidence="1" type="ORF">F2P81_015898</name>
</gene>
<proteinExistence type="predicted"/>
<name>A0A6A4SAU5_SCOMX</name>
<evidence type="ECO:0000313" key="1">
    <source>
        <dbReference type="EMBL" id="KAF0031343.1"/>
    </source>
</evidence>
<dbReference type="AlphaFoldDB" id="A0A6A4SAU5"/>
<dbReference type="Proteomes" id="UP000438429">
    <property type="component" value="Unassembled WGS sequence"/>
</dbReference>